<reference evidence="1 2" key="1">
    <citation type="submission" date="2023-12" db="EMBL/GenBank/DDBJ databases">
        <title>Thiobacillus sedimentum sp. nov., a chemolithoautotrophic sulfur-oxidizing bacterium isolated from freshwater sediment.</title>
        <authorList>
            <person name="Luo J."/>
            <person name="Dai C."/>
        </authorList>
    </citation>
    <scope>NUCLEOTIDE SEQUENCE [LARGE SCALE GENOMIC DNA]</scope>
    <source>
        <strain evidence="1 2">SCUT-2</strain>
    </source>
</reference>
<keyword evidence="2" id="KW-1185">Reference proteome</keyword>
<accession>A0ABZ1CJ00</accession>
<name>A0ABZ1CJ00_9PROT</name>
<dbReference type="Proteomes" id="UP001334732">
    <property type="component" value="Chromosome"/>
</dbReference>
<gene>
    <name evidence="1" type="ORF">VA613_00475</name>
</gene>
<organism evidence="1 2">
    <name type="scientific">Thiobacillus sedimenti</name>
    <dbReference type="NCBI Taxonomy" id="3110231"/>
    <lineage>
        <taxon>Bacteria</taxon>
        <taxon>Pseudomonadati</taxon>
        <taxon>Pseudomonadota</taxon>
        <taxon>Betaproteobacteria</taxon>
        <taxon>Nitrosomonadales</taxon>
        <taxon>Thiobacillaceae</taxon>
        <taxon>Thiobacillus</taxon>
    </lineage>
</organism>
<evidence type="ECO:0000313" key="2">
    <source>
        <dbReference type="Proteomes" id="UP001334732"/>
    </source>
</evidence>
<proteinExistence type="predicted"/>
<dbReference type="EMBL" id="CP141769">
    <property type="protein sequence ID" value="WRS39376.1"/>
    <property type="molecule type" value="Genomic_DNA"/>
</dbReference>
<evidence type="ECO:0000313" key="1">
    <source>
        <dbReference type="EMBL" id="WRS39376.1"/>
    </source>
</evidence>
<protein>
    <submittedName>
        <fullName evidence="1">Uncharacterized protein</fullName>
    </submittedName>
</protein>
<sequence>MSVDLQAQIEEAGLSAVDYVTTPPWLGSVRFEAGVLRAEGYQVGFDPLDDNPHHGEVWGSFSKSRQRRLKQLCTWFVSIEGASI</sequence>
<dbReference type="RefSeq" id="WP_324779907.1">
    <property type="nucleotide sequence ID" value="NZ_CP141769.1"/>
</dbReference>